<dbReference type="GO" id="GO:0005739">
    <property type="term" value="C:mitochondrion"/>
    <property type="evidence" value="ECO:0007669"/>
    <property type="project" value="TreeGrafter"/>
</dbReference>
<dbReference type="Gene3D" id="3.60.40.10">
    <property type="entry name" value="PPM-type phosphatase domain"/>
    <property type="match status" value="1"/>
</dbReference>
<feature type="region of interest" description="Disordered" evidence="1">
    <location>
        <begin position="55"/>
        <end position="75"/>
    </location>
</feature>
<dbReference type="SUPFAM" id="SSF81606">
    <property type="entry name" value="PP2C-like"/>
    <property type="match status" value="1"/>
</dbReference>
<feature type="domain" description="PPM-type phosphatase" evidence="2">
    <location>
        <begin position="124"/>
        <end position="486"/>
    </location>
</feature>
<protein>
    <submittedName>
        <fullName evidence="3">PP2C-like protein</fullName>
    </submittedName>
</protein>
<organism evidence="3 4">
    <name type="scientific">Echria macrotheca</name>
    <dbReference type="NCBI Taxonomy" id="438768"/>
    <lineage>
        <taxon>Eukaryota</taxon>
        <taxon>Fungi</taxon>
        <taxon>Dikarya</taxon>
        <taxon>Ascomycota</taxon>
        <taxon>Pezizomycotina</taxon>
        <taxon>Sordariomycetes</taxon>
        <taxon>Sordariomycetidae</taxon>
        <taxon>Sordariales</taxon>
        <taxon>Schizotheciaceae</taxon>
        <taxon>Echria</taxon>
    </lineage>
</organism>
<dbReference type="PROSITE" id="PS51746">
    <property type="entry name" value="PPM_2"/>
    <property type="match status" value="1"/>
</dbReference>
<evidence type="ECO:0000259" key="2">
    <source>
        <dbReference type="PROSITE" id="PS51746"/>
    </source>
</evidence>
<reference evidence="3" key="1">
    <citation type="submission" date="2023-06" db="EMBL/GenBank/DDBJ databases">
        <title>Genome-scale phylogeny and comparative genomics of the fungal order Sordariales.</title>
        <authorList>
            <consortium name="Lawrence Berkeley National Laboratory"/>
            <person name="Hensen N."/>
            <person name="Bonometti L."/>
            <person name="Westerberg I."/>
            <person name="Brannstrom I.O."/>
            <person name="Guillou S."/>
            <person name="Cros-Aarteil S."/>
            <person name="Calhoun S."/>
            <person name="Haridas S."/>
            <person name="Kuo A."/>
            <person name="Mondo S."/>
            <person name="Pangilinan J."/>
            <person name="Riley R."/>
            <person name="Labutti K."/>
            <person name="Andreopoulos B."/>
            <person name="Lipzen A."/>
            <person name="Chen C."/>
            <person name="Yanf M."/>
            <person name="Daum C."/>
            <person name="Ng V."/>
            <person name="Clum A."/>
            <person name="Steindorff A."/>
            <person name="Ohm R."/>
            <person name="Martin F."/>
            <person name="Silar P."/>
            <person name="Natvig D."/>
            <person name="Lalanne C."/>
            <person name="Gautier V."/>
            <person name="Ament-Velasquez S.L."/>
            <person name="Kruys A."/>
            <person name="Hutchinson M.I."/>
            <person name="Powell A.J."/>
            <person name="Barry K."/>
            <person name="Miller A.N."/>
            <person name="Grigoriev I.V."/>
            <person name="Debuchy R."/>
            <person name="Gladieux P."/>
            <person name="Thoren M.H."/>
            <person name="Johannesson H."/>
        </authorList>
    </citation>
    <scope>NUCLEOTIDE SEQUENCE</scope>
    <source>
        <strain evidence="3">PSN4</strain>
    </source>
</reference>
<dbReference type="PANTHER" id="PTHR13832">
    <property type="entry name" value="PROTEIN PHOSPHATASE 2C"/>
    <property type="match status" value="1"/>
</dbReference>
<evidence type="ECO:0000313" key="3">
    <source>
        <dbReference type="EMBL" id="KAK1749801.1"/>
    </source>
</evidence>
<proteinExistence type="predicted"/>
<evidence type="ECO:0000313" key="4">
    <source>
        <dbReference type="Proteomes" id="UP001239445"/>
    </source>
</evidence>
<dbReference type="InterPro" id="IPR036457">
    <property type="entry name" value="PPM-type-like_dom_sf"/>
</dbReference>
<dbReference type="Pfam" id="PF00481">
    <property type="entry name" value="PP2C"/>
    <property type="match status" value="1"/>
</dbReference>
<accession>A0AAJ0F069</accession>
<comment type="caution">
    <text evidence="3">The sequence shown here is derived from an EMBL/GenBank/DDBJ whole genome shotgun (WGS) entry which is preliminary data.</text>
</comment>
<dbReference type="AlphaFoldDB" id="A0AAJ0F069"/>
<name>A0AAJ0F069_9PEZI</name>
<dbReference type="EMBL" id="MU839852">
    <property type="protein sequence ID" value="KAK1749801.1"/>
    <property type="molecule type" value="Genomic_DNA"/>
</dbReference>
<gene>
    <name evidence="3" type="ORF">QBC47DRAFT_354534</name>
</gene>
<dbReference type="GO" id="GO:0004741">
    <property type="term" value="F:[pyruvate dehydrogenase (acetyl-transferring)]-phosphatase activity"/>
    <property type="evidence" value="ECO:0007669"/>
    <property type="project" value="TreeGrafter"/>
</dbReference>
<dbReference type="InterPro" id="IPR015655">
    <property type="entry name" value="PP2C"/>
</dbReference>
<dbReference type="SMART" id="SM00332">
    <property type="entry name" value="PP2Cc"/>
    <property type="match status" value="1"/>
</dbReference>
<evidence type="ECO:0000256" key="1">
    <source>
        <dbReference type="SAM" id="MobiDB-lite"/>
    </source>
</evidence>
<dbReference type="PANTHER" id="PTHR13832:SF792">
    <property type="entry name" value="GM14286P"/>
    <property type="match status" value="1"/>
</dbReference>
<dbReference type="Proteomes" id="UP001239445">
    <property type="component" value="Unassembled WGS sequence"/>
</dbReference>
<dbReference type="InterPro" id="IPR001932">
    <property type="entry name" value="PPM-type_phosphatase-like_dom"/>
</dbReference>
<dbReference type="CDD" id="cd00143">
    <property type="entry name" value="PP2Cc"/>
    <property type="match status" value="1"/>
</dbReference>
<keyword evidence="4" id="KW-1185">Reference proteome</keyword>
<sequence length="488" mass="53580">MFTFRGIHRQRLHKPFVRFQSTASPPRPARLPLVIATGAASFALGWYTPQMFTSNSKTSTPAPPNPASTGPPTLDTKAGYPFSFSEPPTEAEVTEILNSHAWSVTLPPHDTSDITRYDGCQLASNSECEDRYIHGRFPSPLPGTNQQDWLAFGVFDGHLGAQTAALLTKHLIPYVHQALAQSSPQDIHAAISSAFTSLDDAFVLHAKETLADPSLSWSQKLVRLVPGSNGSCALLALYDPSSGNLHVACTGDSRAVMCRLEDPSTKEWKLEPLSIDQGGGSATEKARVAAEHPGEDVDRLVKNGRVLGLATARAFGDGHWKWDLETLQKGKEGYFADTLRAHDGEVYQTPPYVTARPEVTTTEIKKGGKAVMIMASDGFWDAVTSQQAVELVARWVEWRGRGCPPEQEGNDEKFGGNGFDWTVRRKDWWGKVNEEKWTVRDGNAAVHLTRNALGGKHHDLVSGLLALRPPFSRWARDDITVQVVFFNC</sequence>